<proteinExistence type="predicted"/>
<comment type="caution">
    <text evidence="1">The sequence shown here is derived from an EMBL/GenBank/DDBJ whole genome shotgun (WGS) entry which is preliminary data.</text>
</comment>
<name>K1X3V4_9BACT</name>
<sequence>MDKKQYALKVLSLLKDSWPIAEGLSYLIEKNTFDDKILDVLVGILQYSVEKATSDIEKEKLGKAQEIFQKIKESESEQNKIDQQDIEKLESMMNAF</sequence>
<reference evidence="1" key="1">
    <citation type="journal article" date="2012" name="Science">
        <title>Fermentation, hydrogen, and sulfur metabolism in multiple uncultivated bacterial phyla.</title>
        <authorList>
            <person name="Wrighton K.C."/>
            <person name="Thomas B.C."/>
            <person name="Sharon I."/>
            <person name="Miller C.S."/>
            <person name="Castelle C.J."/>
            <person name="VerBerkmoes N.C."/>
            <person name="Wilkins M.J."/>
            <person name="Hettich R.L."/>
            <person name="Lipton M.S."/>
            <person name="Williams K.H."/>
            <person name="Long P.E."/>
            <person name="Banfield J.F."/>
        </authorList>
    </citation>
    <scope>NUCLEOTIDE SEQUENCE [LARGE SCALE GENOMIC DNA]</scope>
</reference>
<dbReference type="EMBL" id="AMFJ01036173">
    <property type="protein sequence ID" value="EKD24750.1"/>
    <property type="molecule type" value="Genomic_DNA"/>
</dbReference>
<accession>K1X3V4</accession>
<dbReference type="AlphaFoldDB" id="K1X3V4"/>
<protein>
    <submittedName>
        <fullName evidence="1">Uncharacterized protein</fullName>
    </submittedName>
</protein>
<evidence type="ECO:0000313" key="1">
    <source>
        <dbReference type="EMBL" id="EKD24750.1"/>
    </source>
</evidence>
<gene>
    <name evidence="1" type="ORF">ACD_80C00166G0011</name>
</gene>
<organism evidence="1">
    <name type="scientific">uncultured bacterium</name>
    <name type="common">gcode 4</name>
    <dbReference type="NCBI Taxonomy" id="1234023"/>
    <lineage>
        <taxon>Bacteria</taxon>
        <taxon>environmental samples</taxon>
    </lineage>
</organism>